<dbReference type="KEGG" id="mig:Metig_1143"/>
<dbReference type="OrthoDB" id="60541at2157"/>
<dbReference type="GeneID" id="10644001"/>
<dbReference type="EMBL" id="CP002737">
    <property type="protein sequence ID" value="AEF96682.1"/>
    <property type="molecule type" value="Genomic_DNA"/>
</dbReference>
<evidence type="ECO:0000313" key="1">
    <source>
        <dbReference type="EMBL" id="AEF96682.1"/>
    </source>
</evidence>
<name>F6BDX1_METIK</name>
<proteinExistence type="predicted"/>
<protein>
    <submittedName>
        <fullName evidence="1">Uncharacterized protein</fullName>
    </submittedName>
</protein>
<dbReference type="SUPFAM" id="SSF46785">
    <property type="entry name" value="Winged helix' DNA-binding domain"/>
    <property type="match status" value="1"/>
</dbReference>
<reference evidence="1 2" key="1">
    <citation type="submission" date="2011-05" db="EMBL/GenBank/DDBJ databases">
        <title>Complete sequence of Methanotorris igneus Kol 5.</title>
        <authorList>
            <consortium name="US DOE Joint Genome Institute"/>
            <person name="Lucas S."/>
            <person name="Han J."/>
            <person name="Lapidus A."/>
            <person name="Cheng J.-F."/>
            <person name="Goodwin L."/>
            <person name="Pitluck S."/>
            <person name="Peters L."/>
            <person name="Mikhailova N."/>
            <person name="Chertkov O."/>
            <person name="Han C."/>
            <person name="Tapia R."/>
            <person name="Land M."/>
            <person name="Hauser L."/>
            <person name="Kyrpides N."/>
            <person name="Ivanova N."/>
            <person name="Pagani I."/>
            <person name="Sieprawska-Lupa M."/>
            <person name="Whitman W."/>
            <person name="Woyke T."/>
        </authorList>
    </citation>
    <scope>NUCLEOTIDE SEQUENCE [LARGE SCALE GENOMIC DNA]</scope>
    <source>
        <strain evidence="2">DSM 5666 / JCM 11834 / Kol 5</strain>
    </source>
</reference>
<keyword evidence="2" id="KW-1185">Reference proteome</keyword>
<dbReference type="HOGENOM" id="CLU_800796_0_0_2"/>
<organism evidence="2">
    <name type="scientific">Methanotorris igneus (strain DSM 5666 / JCM 11834 / Kol 5)</name>
    <dbReference type="NCBI Taxonomy" id="880724"/>
    <lineage>
        <taxon>Archaea</taxon>
        <taxon>Methanobacteriati</taxon>
        <taxon>Methanobacteriota</taxon>
        <taxon>Methanomada group</taxon>
        <taxon>Methanococci</taxon>
        <taxon>Methanococcales</taxon>
        <taxon>Methanocaldococcaceae</taxon>
        <taxon>Methanotorris</taxon>
    </lineage>
</organism>
<sequence length="356" mass="42387">MKIIYNSPEDFLTEKLWLIPTIRENTLELNENGTFEVVNNIPIIRSLATPSLSKTISRLIYLIKDKMVMFKKIEKANWLKNLFNYIHEKYFDKSNNNYYRAKKAWYRMIGDLFEDIKNWNFKKVRGKVISLLRVLSPILVFDVHNITKWNHTKTFVKFIEELTKNDIVVIIRCPIEAIDYAKKLFKNAKINTIAAVKYYAKHLGYYISNRVAKYLAEISKGNLNVIRLILIHSKKELKTLRDIKIPWLKILPKIVPKKYEKIVEIACELRKFKIKDIEKRVDLKLPTIYEYLNDLVDMGIISKTKIRKTIRFSIKLDREKLIKLLDKLPRKPILLLFTINNILEPIPRLEKFRVFE</sequence>
<dbReference type="Gene3D" id="1.10.10.10">
    <property type="entry name" value="Winged helix-like DNA-binding domain superfamily/Winged helix DNA-binding domain"/>
    <property type="match status" value="1"/>
</dbReference>
<dbReference type="InterPro" id="IPR036390">
    <property type="entry name" value="WH_DNA-bd_sf"/>
</dbReference>
<dbReference type="InterPro" id="IPR036388">
    <property type="entry name" value="WH-like_DNA-bd_sf"/>
</dbReference>
<dbReference type="Proteomes" id="UP000009227">
    <property type="component" value="Chromosome"/>
</dbReference>
<evidence type="ECO:0000313" key="2">
    <source>
        <dbReference type="Proteomes" id="UP000009227"/>
    </source>
</evidence>
<dbReference type="AlphaFoldDB" id="F6BDX1"/>
<accession>F6BDX1</accession>
<gene>
    <name evidence="1" type="ordered locus">Metig_1143</name>
</gene>
<dbReference type="RefSeq" id="WP_013799283.1">
    <property type="nucleotide sequence ID" value="NC_015562.1"/>
</dbReference>
<dbReference type="STRING" id="880724.Metig_1143"/>